<name>A0ABV2JXU0_9GAMM</name>
<proteinExistence type="predicted"/>
<evidence type="ECO:0000256" key="1">
    <source>
        <dbReference type="SAM" id="Phobius"/>
    </source>
</evidence>
<evidence type="ECO:0000313" key="3">
    <source>
        <dbReference type="EMBL" id="MET3653653.1"/>
    </source>
</evidence>
<dbReference type="InterPro" id="IPR018705">
    <property type="entry name" value="DUF2134_membrane"/>
</dbReference>
<feature type="domain" description="DUF2134" evidence="2">
    <location>
        <begin position="49"/>
        <end position="136"/>
    </location>
</feature>
<evidence type="ECO:0000259" key="2">
    <source>
        <dbReference type="Pfam" id="PF09977"/>
    </source>
</evidence>
<gene>
    <name evidence="3" type="ORF">ABIC75_003390</name>
</gene>
<keyword evidence="1" id="KW-0812">Transmembrane</keyword>
<organism evidence="3 4">
    <name type="scientific">Dyella japonica</name>
    <dbReference type="NCBI Taxonomy" id="231455"/>
    <lineage>
        <taxon>Bacteria</taxon>
        <taxon>Pseudomonadati</taxon>
        <taxon>Pseudomonadota</taxon>
        <taxon>Gammaproteobacteria</taxon>
        <taxon>Lysobacterales</taxon>
        <taxon>Rhodanobacteraceae</taxon>
        <taxon>Dyella</taxon>
    </lineage>
</organism>
<dbReference type="Pfam" id="PF09977">
    <property type="entry name" value="Tad_C"/>
    <property type="match status" value="1"/>
</dbReference>
<sequence>MQRTQRGATAVAMLLMMLGLITMLGLVEVGYLYWAKRDTQKVADLAALAGAQQLNACASGNANNTAATGNATTENRFTGQLTVTCGTWNPMASGASDHFAGTSGTPNAVKVVAQRSVLPIWGMAGALPSVSAEAVASGLQPTAVFSIGSTLASVSGKSPLGQLLSGVGLNIPEATLVGYNGLATASITPSGLLNQLGVSVPANIDAGGLNQLLASSVQAHALIDVLNAVVNAAGQQQLLSANATLVNAVTTAVGTPPGKVTLGSYGSTSGLFAQITAPDANLQSALNAQVNALQLISGAVGVATGQHALTGAVTAPNVLGFNISSAVSVIEPPSIGIGGVGTTASTAQVRAFVNVQFSSNNIPLLGTLASTLAKTSISLNLPIAIDLVYAKATLNSLCTENSGPYHATFGVQSSVLKMCVGGVSQNSAFSTAGSCDQIPQVSGNPLLNVTVAGATVASVVHPFVITGLPANGSGTLAAGESADIPSGGTALDVGTTVTNVFNALTTALINQTATSSSSSTISSPLATDLWNNNAGAHTGASPNLNQLSAALNQLSNTTSGLQGFLQNTSGQVGGILGSTLTLNVPGILAGTSNVLGGVVNLLGSVLTQTGCAAGFQGSCIAAIQTAMNGGSSTLPNSLVAVLGFVVQTLQGPLNQLGSQFLTPALRDILGVRLGVSTVSLQSLQCHGVQLVY</sequence>
<reference evidence="3 4" key="1">
    <citation type="submission" date="2024-06" db="EMBL/GenBank/DDBJ databases">
        <title>Sorghum-associated microbial communities from plants grown in Nebraska, USA.</title>
        <authorList>
            <person name="Schachtman D."/>
        </authorList>
    </citation>
    <scope>NUCLEOTIDE SEQUENCE [LARGE SCALE GENOMIC DNA]</scope>
    <source>
        <strain evidence="3 4">1073</strain>
    </source>
</reference>
<comment type="caution">
    <text evidence="3">The sequence shown here is derived from an EMBL/GenBank/DDBJ whole genome shotgun (WGS) entry which is preliminary data.</text>
</comment>
<dbReference type="Proteomes" id="UP001549184">
    <property type="component" value="Unassembled WGS sequence"/>
</dbReference>
<evidence type="ECO:0000313" key="4">
    <source>
        <dbReference type="Proteomes" id="UP001549184"/>
    </source>
</evidence>
<accession>A0ABV2JXU0</accession>
<dbReference type="RefSeq" id="WP_354015040.1">
    <property type="nucleotide sequence ID" value="NZ_JBEPMU010000005.1"/>
</dbReference>
<keyword evidence="1" id="KW-0472">Membrane</keyword>
<dbReference type="EMBL" id="JBEPMU010000005">
    <property type="protein sequence ID" value="MET3653653.1"/>
    <property type="molecule type" value="Genomic_DNA"/>
</dbReference>
<protein>
    <submittedName>
        <fullName evidence="3">Membrane protein</fullName>
    </submittedName>
</protein>
<keyword evidence="4" id="KW-1185">Reference proteome</keyword>
<keyword evidence="1" id="KW-1133">Transmembrane helix</keyword>
<feature type="transmembrane region" description="Helical" evidence="1">
    <location>
        <begin position="12"/>
        <end position="34"/>
    </location>
</feature>